<feature type="domain" description="YdhG-like" evidence="1">
    <location>
        <begin position="15"/>
        <end position="131"/>
    </location>
</feature>
<accession>F2IHC0</accession>
<gene>
    <name evidence="2" type="ordered locus">Fluta_0671</name>
</gene>
<dbReference type="AlphaFoldDB" id="F2IHC0"/>
<dbReference type="EMBL" id="CP002542">
    <property type="protein sequence ID" value="AEA42675.1"/>
    <property type="molecule type" value="Genomic_DNA"/>
</dbReference>
<evidence type="ECO:0000313" key="2">
    <source>
        <dbReference type="EMBL" id="AEA42675.1"/>
    </source>
</evidence>
<dbReference type="Pfam" id="PF08818">
    <property type="entry name" value="DUF1801"/>
    <property type="match status" value="1"/>
</dbReference>
<reference evidence="2 3" key="1">
    <citation type="journal article" date="2011" name="Stand. Genomic Sci.">
        <title>Complete genome sequence of the gliding freshwater bacterium Fluviicola taffensis type strain (RW262).</title>
        <authorList>
            <person name="Woyke T."/>
            <person name="Chertkov O."/>
            <person name="Lapidus A."/>
            <person name="Nolan M."/>
            <person name="Lucas S."/>
            <person name="Del Rio T.G."/>
            <person name="Tice H."/>
            <person name="Cheng J.F."/>
            <person name="Tapia R."/>
            <person name="Han C."/>
            <person name="Goodwin L."/>
            <person name="Pitluck S."/>
            <person name="Liolios K."/>
            <person name="Pagani I."/>
            <person name="Ivanova N."/>
            <person name="Huntemann M."/>
            <person name="Mavromatis K."/>
            <person name="Mikhailova N."/>
            <person name="Pati A."/>
            <person name="Chen A."/>
            <person name="Palaniappan K."/>
            <person name="Land M."/>
            <person name="Hauser L."/>
            <person name="Brambilla E.M."/>
            <person name="Rohde M."/>
            <person name="Mwirichia R."/>
            <person name="Sikorski J."/>
            <person name="Tindall B.J."/>
            <person name="Goker M."/>
            <person name="Bristow J."/>
            <person name="Eisen J.A."/>
            <person name="Markowitz V."/>
            <person name="Hugenholtz P."/>
            <person name="Klenk H.P."/>
            <person name="Kyrpides N.C."/>
        </authorList>
    </citation>
    <scope>NUCLEOTIDE SEQUENCE [LARGE SCALE GENOMIC DNA]</scope>
    <source>
        <strain evidence="3">DSM 16823 / RW262 / RW262</strain>
    </source>
</reference>
<dbReference type="eggNOG" id="COG5646">
    <property type="taxonomic scope" value="Bacteria"/>
</dbReference>
<dbReference type="RefSeq" id="WP_013685447.1">
    <property type="nucleotide sequence ID" value="NC_015321.1"/>
</dbReference>
<dbReference type="Proteomes" id="UP000007463">
    <property type="component" value="Chromosome"/>
</dbReference>
<dbReference type="InterPro" id="IPR014922">
    <property type="entry name" value="YdhG-like"/>
</dbReference>
<keyword evidence="3" id="KW-1185">Reference proteome</keyword>
<protein>
    <recommendedName>
        <fullName evidence="1">YdhG-like domain-containing protein</fullName>
    </recommendedName>
</protein>
<proteinExistence type="predicted"/>
<dbReference type="STRING" id="755732.Fluta_0671"/>
<reference evidence="3" key="2">
    <citation type="submission" date="2011-02" db="EMBL/GenBank/DDBJ databases">
        <title>The complete genome of Fluviicola taffensis DSM 16823.</title>
        <authorList>
            <consortium name="US DOE Joint Genome Institute (JGI-PGF)"/>
            <person name="Lucas S."/>
            <person name="Copeland A."/>
            <person name="Lapidus A."/>
            <person name="Bruce D."/>
            <person name="Goodwin L."/>
            <person name="Pitluck S."/>
            <person name="Kyrpides N."/>
            <person name="Mavromatis K."/>
            <person name="Ivanova N."/>
            <person name="Mikhailova N."/>
            <person name="Pagani I."/>
            <person name="Chertkov O."/>
            <person name="Detter J.C."/>
            <person name="Han C."/>
            <person name="Tapia R."/>
            <person name="Land M."/>
            <person name="Hauser L."/>
            <person name="Markowitz V."/>
            <person name="Cheng J.-F."/>
            <person name="Hugenholtz P."/>
            <person name="Woyke T."/>
            <person name="Wu D."/>
            <person name="Tindall B."/>
            <person name="Pomrenke H.G."/>
            <person name="Brambilla E."/>
            <person name="Klenk H.-P."/>
            <person name="Eisen J.A."/>
        </authorList>
    </citation>
    <scope>NUCLEOTIDE SEQUENCE [LARGE SCALE GENOMIC DNA]</scope>
    <source>
        <strain evidence="3">DSM 16823 / RW262 / RW262</strain>
    </source>
</reference>
<sequence length="150" mass="17530">MQTPEELINNAPEERKDALIKLRKTIQDNIPKGFEECISYGMIGYVVPHSLYPDGYHCDPKLPLPFVSFASQKNFIAFYHMGMYADPELLNWFVNEYQQVSKTKLDMGKSCVRFKKPDQIPFELIGQLVTKITPEDWIKTYEKNYKSKLK</sequence>
<dbReference type="KEGG" id="fte:Fluta_0671"/>
<dbReference type="Gene3D" id="3.90.1150.200">
    <property type="match status" value="1"/>
</dbReference>
<evidence type="ECO:0000259" key="1">
    <source>
        <dbReference type="Pfam" id="PF08818"/>
    </source>
</evidence>
<dbReference type="OrthoDB" id="9813231at2"/>
<name>F2IHC0_FLUTR</name>
<dbReference type="SUPFAM" id="SSF159888">
    <property type="entry name" value="YdhG-like"/>
    <property type="match status" value="1"/>
</dbReference>
<organism evidence="2 3">
    <name type="scientific">Fluviicola taffensis (strain DSM 16823 / NCIMB 13979 / RW262)</name>
    <dbReference type="NCBI Taxonomy" id="755732"/>
    <lineage>
        <taxon>Bacteria</taxon>
        <taxon>Pseudomonadati</taxon>
        <taxon>Bacteroidota</taxon>
        <taxon>Flavobacteriia</taxon>
        <taxon>Flavobacteriales</taxon>
        <taxon>Crocinitomicaceae</taxon>
        <taxon>Fluviicola</taxon>
    </lineage>
</organism>
<evidence type="ECO:0000313" key="3">
    <source>
        <dbReference type="Proteomes" id="UP000007463"/>
    </source>
</evidence>
<dbReference type="HOGENOM" id="CLU_119457_0_0_10"/>